<keyword evidence="2" id="KW-0677">Repeat</keyword>
<dbReference type="EMBL" id="JNBR01000409">
    <property type="protein sequence ID" value="OQR93457.1"/>
    <property type="molecule type" value="Genomic_DNA"/>
</dbReference>
<evidence type="ECO:0000256" key="3">
    <source>
        <dbReference type="ARBA" id="ARBA00023002"/>
    </source>
</evidence>
<evidence type="ECO:0000256" key="5">
    <source>
        <dbReference type="ARBA" id="ARBA00025782"/>
    </source>
</evidence>
<dbReference type="GO" id="GO:0047134">
    <property type="term" value="F:protein-disulfide reductase [NAD(P)H] activity"/>
    <property type="evidence" value="ECO:0007669"/>
    <property type="project" value="UniProtKB-EC"/>
</dbReference>
<dbReference type="OrthoDB" id="409136at2759"/>
<comment type="catalytic activity">
    <reaction evidence="6">
        <text>[protein]-dithiol + NAD(+) = [protein]-disulfide + NADH + H(+)</text>
        <dbReference type="Rhea" id="RHEA:18749"/>
        <dbReference type="Rhea" id="RHEA-COMP:10593"/>
        <dbReference type="Rhea" id="RHEA-COMP:10594"/>
        <dbReference type="ChEBI" id="CHEBI:15378"/>
        <dbReference type="ChEBI" id="CHEBI:29950"/>
        <dbReference type="ChEBI" id="CHEBI:50058"/>
        <dbReference type="ChEBI" id="CHEBI:57540"/>
        <dbReference type="ChEBI" id="CHEBI:57945"/>
        <dbReference type="EC" id="1.8.1.8"/>
    </reaction>
</comment>
<sequence>MQVLDFDATTVTIFWADARASSYEVEWKRAAADVWNPLSLKSTLMRKKNMEAGESYHFRVKAFGDAAFSAPLTYTHASFDDNQPAAPTVALEIMPTDVQMVSATIQWPAIAAAPKYEVQFLLMDGVSSWTTATSTVTGTAIKKKNLQNCGSPYAFRYRGYGLDDWGVWSSAAGPLLPPTPALALAQALAPSLQAPGGDLVPAAALGGKVIGLYFSAHWCGPCRQFTPMLAQFYQSMKSLGKPFEVVFVSADHNKNQFASYFQTMPWLAIPYDADQREELQESHQIRGIPTFKILNAAGKVIDDDARQRPMNEQTFDAWHAQCSRGY</sequence>
<dbReference type="PROSITE" id="PS51352">
    <property type="entry name" value="THIOREDOXIN_2"/>
    <property type="match status" value="1"/>
</dbReference>
<reference evidence="9 10" key="1">
    <citation type="journal article" date="2014" name="Genome Biol. Evol.">
        <title>The secreted proteins of Achlya hypogyna and Thraustotheca clavata identify the ancestral oomycete secretome and reveal gene acquisitions by horizontal gene transfer.</title>
        <authorList>
            <person name="Misner I."/>
            <person name="Blouin N."/>
            <person name="Leonard G."/>
            <person name="Richards T.A."/>
            <person name="Lane C.E."/>
        </authorList>
    </citation>
    <scope>NUCLEOTIDE SEQUENCE [LARGE SCALE GENOMIC DNA]</scope>
    <source>
        <strain evidence="9 10">ATCC 48635</strain>
    </source>
</reference>
<dbReference type="PANTHER" id="PTHR13871">
    <property type="entry name" value="THIOREDOXIN"/>
    <property type="match status" value="1"/>
</dbReference>
<dbReference type="InterPro" id="IPR012336">
    <property type="entry name" value="Thioredoxin-like_fold"/>
</dbReference>
<dbReference type="InterPro" id="IPR036116">
    <property type="entry name" value="FN3_sf"/>
</dbReference>
<evidence type="ECO:0000256" key="1">
    <source>
        <dbReference type="ARBA" id="ARBA00012612"/>
    </source>
</evidence>
<dbReference type="Gene3D" id="2.60.40.10">
    <property type="entry name" value="Immunoglobulins"/>
    <property type="match status" value="1"/>
</dbReference>
<dbReference type="Proteomes" id="UP000243579">
    <property type="component" value="Unassembled WGS sequence"/>
</dbReference>
<dbReference type="PANTHER" id="PTHR13871:SF96">
    <property type="entry name" value="THIOREDOXIN DOMAIN-CONTAINING PROTEIN"/>
    <property type="match status" value="1"/>
</dbReference>
<dbReference type="EC" id="1.8.1.8" evidence="1"/>
<dbReference type="InterPro" id="IPR036249">
    <property type="entry name" value="Thioredoxin-like_sf"/>
</dbReference>
<dbReference type="CDD" id="cd00063">
    <property type="entry name" value="FN3"/>
    <property type="match status" value="1"/>
</dbReference>
<organism evidence="9 10">
    <name type="scientific">Achlya hypogyna</name>
    <name type="common">Oomycete</name>
    <name type="synonym">Protoachlya hypogyna</name>
    <dbReference type="NCBI Taxonomy" id="1202772"/>
    <lineage>
        <taxon>Eukaryota</taxon>
        <taxon>Sar</taxon>
        <taxon>Stramenopiles</taxon>
        <taxon>Oomycota</taxon>
        <taxon>Saprolegniomycetes</taxon>
        <taxon>Saprolegniales</taxon>
        <taxon>Achlyaceae</taxon>
        <taxon>Achlya</taxon>
    </lineage>
</organism>
<dbReference type="InterPro" id="IPR013783">
    <property type="entry name" value="Ig-like_fold"/>
</dbReference>
<feature type="domain" description="Thioredoxin" evidence="8">
    <location>
        <begin position="173"/>
        <end position="324"/>
    </location>
</feature>
<evidence type="ECO:0000313" key="9">
    <source>
        <dbReference type="EMBL" id="OQR93457.1"/>
    </source>
</evidence>
<dbReference type="CDD" id="cd02964">
    <property type="entry name" value="TryX_like_family"/>
    <property type="match status" value="1"/>
</dbReference>
<evidence type="ECO:0000256" key="2">
    <source>
        <dbReference type="ARBA" id="ARBA00022737"/>
    </source>
</evidence>
<evidence type="ECO:0000259" key="8">
    <source>
        <dbReference type="PROSITE" id="PS51352"/>
    </source>
</evidence>
<name>A0A1V9Z6B0_ACHHY</name>
<evidence type="ECO:0000256" key="7">
    <source>
        <dbReference type="ARBA" id="ARBA00047804"/>
    </source>
</evidence>
<evidence type="ECO:0000256" key="6">
    <source>
        <dbReference type="ARBA" id="ARBA00047388"/>
    </source>
</evidence>
<evidence type="ECO:0000256" key="4">
    <source>
        <dbReference type="ARBA" id="ARBA00023027"/>
    </source>
</evidence>
<keyword evidence="3" id="KW-0560">Oxidoreductase</keyword>
<proteinExistence type="inferred from homology"/>
<dbReference type="InterPro" id="IPR003961">
    <property type="entry name" value="FN3_dom"/>
</dbReference>
<comment type="similarity">
    <text evidence="5">Belongs to the nucleoredoxin family.</text>
</comment>
<evidence type="ECO:0000313" key="10">
    <source>
        <dbReference type="Proteomes" id="UP000243579"/>
    </source>
</evidence>
<keyword evidence="10" id="KW-1185">Reference proteome</keyword>
<dbReference type="AlphaFoldDB" id="A0A1V9Z6B0"/>
<dbReference type="SUPFAM" id="SSF49265">
    <property type="entry name" value="Fibronectin type III"/>
    <property type="match status" value="1"/>
</dbReference>
<comment type="caution">
    <text evidence="9">The sequence shown here is derived from an EMBL/GenBank/DDBJ whole genome shotgun (WGS) entry which is preliminary data.</text>
</comment>
<dbReference type="InterPro" id="IPR052259">
    <property type="entry name" value="Nucleoredoxin-like"/>
</dbReference>
<comment type="catalytic activity">
    <reaction evidence="7">
        <text>[protein]-dithiol + NADP(+) = [protein]-disulfide + NADPH + H(+)</text>
        <dbReference type="Rhea" id="RHEA:18753"/>
        <dbReference type="Rhea" id="RHEA-COMP:10593"/>
        <dbReference type="Rhea" id="RHEA-COMP:10594"/>
        <dbReference type="ChEBI" id="CHEBI:15378"/>
        <dbReference type="ChEBI" id="CHEBI:29950"/>
        <dbReference type="ChEBI" id="CHEBI:50058"/>
        <dbReference type="ChEBI" id="CHEBI:57783"/>
        <dbReference type="ChEBI" id="CHEBI:58349"/>
        <dbReference type="EC" id="1.8.1.8"/>
    </reaction>
</comment>
<protein>
    <recommendedName>
        <fullName evidence="1">protein-disulfide reductase</fullName>
        <ecNumber evidence="1">1.8.1.8</ecNumber>
    </recommendedName>
</protein>
<keyword evidence="4" id="KW-0520">NAD</keyword>
<dbReference type="InterPro" id="IPR013766">
    <property type="entry name" value="Thioredoxin_domain"/>
</dbReference>
<dbReference type="STRING" id="1202772.A0A1V9Z6B0"/>
<gene>
    <name evidence="9" type="ORF">ACHHYP_02528</name>
</gene>
<accession>A0A1V9Z6B0</accession>
<dbReference type="Gene3D" id="3.40.30.10">
    <property type="entry name" value="Glutaredoxin"/>
    <property type="match status" value="1"/>
</dbReference>
<dbReference type="SUPFAM" id="SSF52833">
    <property type="entry name" value="Thioredoxin-like"/>
    <property type="match status" value="1"/>
</dbReference>
<dbReference type="Pfam" id="PF13905">
    <property type="entry name" value="Thioredoxin_8"/>
    <property type="match status" value="1"/>
</dbReference>